<dbReference type="PANTHER" id="PTHR23255:SF62">
    <property type="entry name" value="BONE MORPHOGENETIC PROTEIN RECEPTOR TYPE-1B"/>
    <property type="match status" value="1"/>
</dbReference>
<organism evidence="11 12">
    <name type="scientific">Astyanax mexicanus</name>
    <name type="common">Blind cave fish</name>
    <name type="synonym">Astyanax fasciatus mexicanus</name>
    <dbReference type="NCBI Taxonomy" id="7994"/>
    <lineage>
        <taxon>Eukaryota</taxon>
        <taxon>Metazoa</taxon>
        <taxon>Chordata</taxon>
        <taxon>Craniata</taxon>
        <taxon>Vertebrata</taxon>
        <taxon>Euteleostomi</taxon>
        <taxon>Actinopterygii</taxon>
        <taxon>Neopterygii</taxon>
        <taxon>Teleostei</taxon>
        <taxon>Ostariophysi</taxon>
        <taxon>Characiformes</taxon>
        <taxon>Characoidei</taxon>
        <taxon>Acestrorhamphidae</taxon>
        <taxon>Acestrorhamphinae</taxon>
        <taxon>Astyanax</taxon>
    </lineage>
</organism>
<evidence type="ECO:0000256" key="3">
    <source>
        <dbReference type="ARBA" id="ARBA00022679"/>
    </source>
</evidence>
<dbReference type="GO" id="GO:0005524">
    <property type="term" value="F:ATP binding"/>
    <property type="evidence" value="ECO:0007669"/>
    <property type="project" value="UniProtKB-KW"/>
</dbReference>
<evidence type="ECO:0000256" key="1">
    <source>
        <dbReference type="ARBA" id="ARBA00004479"/>
    </source>
</evidence>
<keyword evidence="7" id="KW-0067">ATP-binding</keyword>
<dbReference type="PANTHER" id="PTHR23255">
    <property type="entry name" value="TRANSFORMING GROWTH FACTOR-BETA RECEPTOR TYPE I AND II"/>
    <property type="match status" value="1"/>
</dbReference>
<dbReference type="GO" id="GO:0043235">
    <property type="term" value="C:receptor complex"/>
    <property type="evidence" value="ECO:0007669"/>
    <property type="project" value="TreeGrafter"/>
</dbReference>
<keyword evidence="4" id="KW-0812">Transmembrane</keyword>
<dbReference type="EMBL" id="JAICCE010000022">
    <property type="protein sequence ID" value="KAG9261642.1"/>
    <property type="molecule type" value="Genomic_DNA"/>
</dbReference>
<comment type="caution">
    <text evidence="11">The sequence shown here is derived from an EMBL/GenBank/DDBJ whole genome shotgun (WGS) entry which is preliminary data.</text>
</comment>
<dbReference type="Proteomes" id="UP000752171">
    <property type="component" value="Unassembled WGS sequence"/>
</dbReference>
<keyword evidence="3" id="KW-0808">Transferase</keyword>
<keyword evidence="2" id="KW-0723">Serine/threonine-protein kinase</keyword>
<keyword evidence="8" id="KW-1133">Transmembrane helix</keyword>
<dbReference type="SUPFAM" id="SSF56112">
    <property type="entry name" value="Protein kinase-like (PK-like)"/>
    <property type="match status" value="1"/>
</dbReference>
<reference evidence="11 12" key="1">
    <citation type="submission" date="2021-07" db="EMBL/GenBank/DDBJ databases">
        <authorList>
            <person name="Imarazene B."/>
            <person name="Zahm M."/>
            <person name="Klopp C."/>
            <person name="Cabau C."/>
            <person name="Beille S."/>
            <person name="Jouanno E."/>
            <person name="Castinel A."/>
            <person name="Lluch J."/>
            <person name="Gil L."/>
            <person name="Kuchtly C."/>
            <person name="Lopez Roques C."/>
            <person name="Donnadieu C."/>
            <person name="Parrinello H."/>
            <person name="Journot L."/>
            <person name="Du K."/>
            <person name="Schartl M."/>
            <person name="Retaux S."/>
            <person name="Guiguen Y."/>
        </authorList>
    </citation>
    <scope>NUCLEOTIDE SEQUENCE [LARGE SCALE GENOMIC DNA]</scope>
    <source>
        <strain evidence="11">Pach_M1</strain>
        <tissue evidence="11">Testis</tissue>
    </source>
</reference>
<evidence type="ECO:0000256" key="7">
    <source>
        <dbReference type="ARBA" id="ARBA00022840"/>
    </source>
</evidence>
<evidence type="ECO:0000256" key="10">
    <source>
        <dbReference type="ARBA" id="ARBA00023170"/>
    </source>
</evidence>
<dbReference type="Gene3D" id="1.10.510.10">
    <property type="entry name" value="Transferase(Phosphotransferase) domain 1"/>
    <property type="match status" value="1"/>
</dbReference>
<dbReference type="AlphaFoldDB" id="A0A8T2KVA2"/>
<evidence type="ECO:0000256" key="6">
    <source>
        <dbReference type="ARBA" id="ARBA00022777"/>
    </source>
</evidence>
<dbReference type="InterPro" id="IPR011009">
    <property type="entry name" value="Kinase-like_dom_sf"/>
</dbReference>
<keyword evidence="9" id="KW-0472">Membrane</keyword>
<evidence type="ECO:0000256" key="8">
    <source>
        <dbReference type="ARBA" id="ARBA00022989"/>
    </source>
</evidence>
<keyword evidence="10 11" id="KW-0675">Receptor</keyword>
<dbReference type="GO" id="GO:0071363">
    <property type="term" value="P:cellular response to growth factor stimulus"/>
    <property type="evidence" value="ECO:0007669"/>
    <property type="project" value="TreeGrafter"/>
</dbReference>
<proteinExistence type="predicted"/>
<keyword evidence="5" id="KW-0547">Nucleotide-binding</keyword>
<gene>
    <name evidence="11" type="primary">BMPR1B</name>
    <name evidence="11" type="ORF">AMEX_G25227</name>
</gene>
<accession>A0A8T2KVA2</accession>
<dbReference type="GO" id="GO:0004675">
    <property type="term" value="F:transmembrane receptor protein serine/threonine kinase activity"/>
    <property type="evidence" value="ECO:0007669"/>
    <property type="project" value="InterPro"/>
</dbReference>
<keyword evidence="6" id="KW-0418">Kinase</keyword>
<evidence type="ECO:0000256" key="2">
    <source>
        <dbReference type="ARBA" id="ARBA00022527"/>
    </source>
</evidence>
<comment type="subcellular location">
    <subcellularLocation>
        <location evidence="1">Membrane</location>
        <topology evidence="1">Single-pass type I membrane protein</topology>
    </subcellularLocation>
</comment>
<protein>
    <submittedName>
        <fullName evidence="11">Bone morphogenetic protein receptor type-1B-like</fullName>
    </submittedName>
</protein>
<evidence type="ECO:0000256" key="9">
    <source>
        <dbReference type="ARBA" id="ARBA00023136"/>
    </source>
</evidence>
<evidence type="ECO:0000256" key="5">
    <source>
        <dbReference type="ARBA" id="ARBA00022741"/>
    </source>
</evidence>
<dbReference type="InterPro" id="IPR000333">
    <property type="entry name" value="TGFB_receptor"/>
</dbReference>
<sequence>MVEEYQLPYHEYVPTDPSYEDMREIVCIKRIRPPFPNRWTSDEGLQQMGKLMAECWAPSPASRLTALRVKKTLVKISQSHDIKL</sequence>
<dbReference type="GO" id="GO:0005886">
    <property type="term" value="C:plasma membrane"/>
    <property type="evidence" value="ECO:0007669"/>
    <property type="project" value="TreeGrafter"/>
</dbReference>
<evidence type="ECO:0000313" key="11">
    <source>
        <dbReference type="EMBL" id="KAG9261642.1"/>
    </source>
</evidence>
<evidence type="ECO:0000256" key="4">
    <source>
        <dbReference type="ARBA" id="ARBA00022692"/>
    </source>
</evidence>
<name>A0A8T2KVA2_ASTMX</name>
<evidence type="ECO:0000313" key="12">
    <source>
        <dbReference type="Proteomes" id="UP000752171"/>
    </source>
</evidence>
<dbReference type="OrthoDB" id="69842at2759"/>